<dbReference type="AlphaFoldDB" id="A0A8H9I5P5"/>
<protein>
    <submittedName>
        <fullName evidence="1">Uncharacterized protein</fullName>
    </submittedName>
</protein>
<evidence type="ECO:0000313" key="2">
    <source>
        <dbReference type="Proteomes" id="UP000610124"/>
    </source>
</evidence>
<dbReference type="RefSeq" id="WP_046386466.1">
    <property type="nucleotide sequence ID" value="NZ_BMUB01000042.1"/>
</dbReference>
<dbReference type="EMBL" id="BMUB01000042">
    <property type="protein sequence ID" value="GGV06937.1"/>
    <property type="molecule type" value="Genomic_DNA"/>
</dbReference>
<dbReference type="GeneID" id="97490110"/>
<evidence type="ECO:0000313" key="1">
    <source>
        <dbReference type="EMBL" id="GGV06937.1"/>
    </source>
</evidence>
<name>A0A8H9I5P5_KITAU</name>
<accession>A0A8H9I5P5</accession>
<gene>
    <name evidence="1" type="ORF">GCM10010502_72510</name>
</gene>
<dbReference type="OrthoDB" id="5197769at2"/>
<proteinExistence type="predicted"/>
<reference evidence="1" key="2">
    <citation type="submission" date="2020-09" db="EMBL/GenBank/DDBJ databases">
        <authorList>
            <person name="Sun Q."/>
            <person name="Ohkuma M."/>
        </authorList>
    </citation>
    <scope>NUCLEOTIDE SEQUENCE</scope>
    <source>
        <strain evidence="1">JCM 4434</strain>
    </source>
</reference>
<comment type="caution">
    <text evidence="1">The sequence shown here is derived from an EMBL/GenBank/DDBJ whole genome shotgun (WGS) entry which is preliminary data.</text>
</comment>
<sequence>MAIAERNWWTRARVRFLEEVDVQTVHPRRRRVFRRGEEEVMVQWGLAGRRVDRGIWWTSIDVNGAYIVMAPSVEVLEVLEEQPPTSW</sequence>
<organism evidence="1 2">
    <name type="scientific">Kitasatospora aureofaciens</name>
    <name type="common">Streptomyces aureofaciens</name>
    <dbReference type="NCBI Taxonomy" id="1894"/>
    <lineage>
        <taxon>Bacteria</taxon>
        <taxon>Bacillati</taxon>
        <taxon>Actinomycetota</taxon>
        <taxon>Actinomycetes</taxon>
        <taxon>Kitasatosporales</taxon>
        <taxon>Streptomycetaceae</taxon>
        <taxon>Kitasatospora</taxon>
    </lineage>
</organism>
<dbReference type="Proteomes" id="UP000610124">
    <property type="component" value="Unassembled WGS sequence"/>
</dbReference>
<reference evidence="1" key="1">
    <citation type="journal article" date="2014" name="Int. J. Syst. Evol. Microbiol.">
        <title>Complete genome sequence of Corynebacterium casei LMG S-19264T (=DSM 44701T), isolated from a smear-ripened cheese.</title>
        <authorList>
            <consortium name="US DOE Joint Genome Institute (JGI-PGF)"/>
            <person name="Walter F."/>
            <person name="Albersmeier A."/>
            <person name="Kalinowski J."/>
            <person name="Ruckert C."/>
        </authorList>
    </citation>
    <scope>NUCLEOTIDE SEQUENCE</scope>
    <source>
        <strain evidence="1">JCM 4434</strain>
    </source>
</reference>